<protein>
    <submittedName>
        <fullName evidence="2">Uncharacterized protein</fullName>
    </submittedName>
</protein>
<evidence type="ECO:0000313" key="3">
    <source>
        <dbReference type="Proteomes" id="UP000726737"/>
    </source>
</evidence>
<dbReference type="EMBL" id="JAAAJA010002543">
    <property type="protein sequence ID" value="KAG0239548.1"/>
    <property type="molecule type" value="Genomic_DNA"/>
</dbReference>
<evidence type="ECO:0000256" key="1">
    <source>
        <dbReference type="SAM" id="MobiDB-lite"/>
    </source>
</evidence>
<dbReference type="Proteomes" id="UP000726737">
    <property type="component" value="Unassembled WGS sequence"/>
</dbReference>
<dbReference type="AlphaFoldDB" id="A0A9P6TU91"/>
<feature type="compositionally biased region" description="Polar residues" evidence="1">
    <location>
        <begin position="102"/>
        <end position="116"/>
    </location>
</feature>
<gene>
    <name evidence="2" type="ORF">BG011_003906</name>
</gene>
<sequence length="116" mass="12771">GDGKDHKPCRVIGFLLKDIAAGNMTRDSDTISFGPSQQSRGDGKEADEPNVQEPEVTENEEDVEHCDNQISIQEGDMDLCSDEGNHSQLMEVVKNPKHKEPSSVQTRSSKTKMTQA</sequence>
<feature type="region of interest" description="Disordered" evidence="1">
    <location>
        <begin position="23"/>
        <end position="116"/>
    </location>
</feature>
<name>A0A9P6TU91_9FUNG</name>
<comment type="caution">
    <text evidence="2">The sequence shown here is derived from an EMBL/GenBank/DDBJ whole genome shotgun (WGS) entry which is preliminary data.</text>
</comment>
<feature type="non-terminal residue" evidence="2">
    <location>
        <position position="1"/>
    </location>
</feature>
<organism evidence="2 3">
    <name type="scientific">Mortierella polycephala</name>
    <dbReference type="NCBI Taxonomy" id="41804"/>
    <lineage>
        <taxon>Eukaryota</taxon>
        <taxon>Fungi</taxon>
        <taxon>Fungi incertae sedis</taxon>
        <taxon>Mucoromycota</taxon>
        <taxon>Mortierellomycotina</taxon>
        <taxon>Mortierellomycetes</taxon>
        <taxon>Mortierellales</taxon>
        <taxon>Mortierellaceae</taxon>
        <taxon>Mortierella</taxon>
    </lineage>
</organism>
<keyword evidence="3" id="KW-1185">Reference proteome</keyword>
<evidence type="ECO:0000313" key="2">
    <source>
        <dbReference type="EMBL" id="KAG0239548.1"/>
    </source>
</evidence>
<feature type="compositionally biased region" description="Polar residues" evidence="1">
    <location>
        <begin position="30"/>
        <end position="40"/>
    </location>
</feature>
<feature type="compositionally biased region" description="Acidic residues" evidence="1">
    <location>
        <begin position="55"/>
        <end position="64"/>
    </location>
</feature>
<reference evidence="2" key="1">
    <citation type="journal article" date="2020" name="Fungal Divers.">
        <title>Resolving the Mortierellaceae phylogeny through synthesis of multi-gene phylogenetics and phylogenomics.</title>
        <authorList>
            <person name="Vandepol N."/>
            <person name="Liber J."/>
            <person name="Desiro A."/>
            <person name="Na H."/>
            <person name="Kennedy M."/>
            <person name="Barry K."/>
            <person name="Grigoriev I.V."/>
            <person name="Miller A.N."/>
            <person name="O'Donnell K."/>
            <person name="Stajich J.E."/>
            <person name="Bonito G."/>
        </authorList>
    </citation>
    <scope>NUCLEOTIDE SEQUENCE</scope>
    <source>
        <strain evidence="2">KOD948</strain>
    </source>
</reference>
<proteinExistence type="predicted"/>
<accession>A0A9P6TU91</accession>